<comment type="caution">
    <text evidence="8">The sequence shown here is derived from an EMBL/GenBank/DDBJ whole genome shotgun (WGS) entry which is preliminary data.</text>
</comment>
<organism evidence="8 9">
    <name type="scientific">Parelaphostrongylus tenuis</name>
    <name type="common">Meningeal worm</name>
    <dbReference type="NCBI Taxonomy" id="148309"/>
    <lineage>
        <taxon>Eukaryota</taxon>
        <taxon>Metazoa</taxon>
        <taxon>Ecdysozoa</taxon>
        <taxon>Nematoda</taxon>
        <taxon>Chromadorea</taxon>
        <taxon>Rhabditida</taxon>
        <taxon>Rhabditina</taxon>
        <taxon>Rhabditomorpha</taxon>
        <taxon>Strongyloidea</taxon>
        <taxon>Metastrongylidae</taxon>
        <taxon>Parelaphostrongylus</taxon>
    </lineage>
</organism>
<dbReference type="GO" id="GO:0005337">
    <property type="term" value="F:nucleoside transmembrane transporter activity"/>
    <property type="evidence" value="ECO:0007669"/>
    <property type="project" value="InterPro"/>
</dbReference>
<dbReference type="InterPro" id="IPR002259">
    <property type="entry name" value="Eqnu_transpt"/>
</dbReference>
<dbReference type="AlphaFoldDB" id="A0AAD5RF91"/>
<gene>
    <name evidence="8" type="ORF">KIN20_038161</name>
</gene>
<reference evidence="8" key="1">
    <citation type="submission" date="2021-06" db="EMBL/GenBank/DDBJ databases">
        <title>Parelaphostrongylus tenuis whole genome reference sequence.</title>
        <authorList>
            <person name="Garwood T.J."/>
            <person name="Larsen P.A."/>
            <person name="Fountain-Jones N.M."/>
            <person name="Garbe J.R."/>
            <person name="Macchietto M.G."/>
            <person name="Kania S.A."/>
            <person name="Gerhold R.W."/>
            <person name="Richards J.E."/>
            <person name="Wolf T.M."/>
        </authorList>
    </citation>
    <scope>NUCLEOTIDE SEQUENCE</scope>
    <source>
        <strain evidence="8">MNPRO001-30</strain>
        <tissue evidence="8">Meninges</tissue>
    </source>
</reference>
<dbReference type="PANTHER" id="PTHR10332:SF80">
    <property type="entry name" value="EQUILIBRATIVE NUCLEOSIDE TRANSPORTER 2, ISOFORM A"/>
    <property type="match status" value="1"/>
</dbReference>
<feature type="transmembrane region" description="Helical" evidence="7">
    <location>
        <begin position="110"/>
        <end position="129"/>
    </location>
</feature>
<evidence type="ECO:0000256" key="6">
    <source>
        <dbReference type="ARBA" id="ARBA00023136"/>
    </source>
</evidence>
<evidence type="ECO:0000256" key="3">
    <source>
        <dbReference type="ARBA" id="ARBA00022448"/>
    </source>
</evidence>
<keyword evidence="6 7" id="KW-0472">Membrane</keyword>
<dbReference type="PANTHER" id="PTHR10332">
    <property type="entry name" value="EQUILIBRATIVE NUCLEOSIDE TRANSPORTER"/>
    <property type="match status" value="1"/>
</dbReference>
<keyword evidence="5 7" id="KW-1133">Transmembrane helix</keyword>
<evidence type="ECO:0000313" key="8">
    <source>
        <dbReference type="EMBL" id="KAJ1374951.1"/>
    </source>
</evidence>
<comment type="subcellular location">
    <subcellularLocation>
        <location evidence="1">Membrane</location>
        <topology evidence="1">Multi-pass membrane protein</topology>
    </subcellularLocation>
</comment>
<evidence type="ECO:0000256" key="5">
    <source>
        <dbReference type="ARBA" id="ARBA00022989"/>
    </source>
</evidence>
<comment type="similarity">
    <text evidence="2">Belongs to the SLC29A/ENT transporter (TC 2.A.57) family.</text>
</comment>
<dbReference type="GO" id="GO:0005886">
    <property type="term" value="C:plasma membrane"/>
    <property type="evidence" value="ECO:0007669"/>
    <property type="project" value="TreeGrafter"/>
</dbReference>
<sequence>MAANGVYQNSIFGLATDFPFKFTNAIIIGNNLCGTFSLKTLQTLHSPILLPRFSQFAFVSYRFSSLRNSHFINTTQNVRWVLKPTERVDSTPHVTTRDYIDTFKQGWPQMINVFLIFFVSLTIFPGIMVDVRDELVGQKYSFVIPA</sequence>
<dbReference type="Proteomes" id="UP001196413">
    <property type="component" value="Unassembled WGS sequence"/>
</dbReference>
<accession>A0AAD5RF91</accession>
<name>A0AAD5RF91_PARTN</name>
<keyword evidence="4 7" id="KW-0812">Transmembrane</keyword>
<dbReference type="EMBL" id="JAHQIW010007499">
    <property type="protein sequence ID" value="KAJ1374951.1"/>
    <property type="molecule type" value="Genomic_DNA"/>
</dbReference>
<evidence type="ECO:0000256" key="7">
    <source>
        <dbReference type="SAM" id="Phobius"/>
    </source>
</evidence>
<keyword evidence="3" id="KW-0813">Transport</keyword>
<evidence type="ECO:0000256" key="4">
    <source>
        <dbReference type="ARBA" id="ARBA00022692"/>
    </source>
</evidence>
<keyword evidence="9" id="KW-1185">Reference proteome</keyword>
<dbReference type="Pfam" id="PF01733">
    <property type="entry name" value="Nucleoside_tran"/>
    <property type="match status" value="1"/>
</dbReference>
<evidence type="ECO:0000313" key="9">
    <source>
        <dbReference type="Proteomes" id="UP001196413"/>
    </source>
</evidence>
<protein>
    <submittedName>
        <fullName evidence="8">Uncharacterized protein</fullName>
    </submittedName>
</protein>
<evidence type="ECO:0000256" key="2">
    <source>
        <dbReference type="ARBA" id="ARBA00007965"/>
    </source>
</evidence>
<proteinExistence type="inferred from homology"/>
<evidence type="ECO:0000256" key="1">
    <source>
        <dbReference type="ARBA" id="ARBA00004141"/>
    </source>
</evidence>